<dbReference type="Pfam" id="PF15365">
    <property type="entry name" value="PNRC"/>
    <property type="match status" value="1"/>
</dbReference>
<feature type="compositionally biased region" description="Polar residues" evidence="1">
    <location>
        <begin position="62"/>
        <end position="79"/>
    </location>
</feature>
<reference evidence="2" key="1">
    <citation type="submission" date="2023-03" db="EMBL/GenBank/DDBJ databases">
        <title>Mating type loci evolution in Malassezia.</title>
        <authorList>
            <person name="Coelho M.A."/>
        </authorList>
    </citation>
    <scope>NUCLEOTIDE SEQUENCE</scope>
    <source>
        <strain evidence="2">CBS 9431</strain>
    </source>
</reference>
<proteinExistence type="predicted"/>
<feature type="compositionally biased region" description="Low complexity" evidence="1">
    <location>
        <begin position="200"/>
        <end position="220"/>
    </location>
</feature>
<dbReference type="Proteomes" id="UP001217754">
    <property type="component" value="Chromosome 2"/>
</dbReference>
<dbReference type="RefSeq" id="XP_060121762.1">
    <property type="nucleotide sequence ID" value="XM_060265779.1"/>
</dbReference>
<dbReference type="GO" id="GO:0016071">
    <property type="term" value="P:mRNA metabolic process"/>
    <property type="evidence" value="ECO:0007669"/>
    <property type="project" value="UniProtKB-ARBA"/>
</dbReference>
<dbReference type="EMBL" id="CP119959">
    <property type="protein sequence ID" value="WFD38865.1"/>
    <property type="molecule type" value="Genomic_DNA"/>
</dbReference>
<feature type="compositionally biased region" description="Basic residues" evidence="1">
    <location>
        <begin position="35"/>
        <end position="45"/>
    </location>
</feature>
<evidence type="ECO:0000313" key="3">
    <source>
        <dbReference type="Proteomes" id="UP001217754"/>
    </source>
</evidence>
<name>A0AAF0JA37_9BASI</name>
<evidence type="ECO:0000313" key="2">
    <source>
        <dbReference type="EMBL" id="WFD38865.1"/>
    </source>
</evidence>
<feature type="region of interest" description="Disordered" evidence="1">
    <location>
        <begin position="1"/>
        <end position="282"/>
    </location>
</feature>
<gene>
    <name evidence="2" type="ORF">MJAP1_001829</name>
</gene>
<feature type="compositionally biased region" description="Low complexity" evidence="1">
    <location>
        <begin position="46"/>
        <end position="56"/>
    </location>
</feature>
<feature type="compositionally biased region" description="Low complexity" evidence="1">
    <location>
        <begin position="171"/>
        <end position="181"/>
    </location>
</feature>
<keyword evidence="3" id="KW-1185">Reference proteome</keyword>
<feature type="compositionally biased region" description="Low complexity" evidence="1">
    <location>
        <begin position="1"/>
        <end position="34"/>
    </location>
</feature>
<dbReference type="AlphaFoldDB" id="A0AAF0JA37"/>
<protein>
    <submittedName>
        <fullName evidence="2">Uncharacterized protein</fullName>
    </submittedName>
</protein>
<feature type="region of interest" description="Disordered" evidence="1">
    <location>
        <begin position="955"/>
        <end position="982"/>
    </location>
</feature>
<evidence type="ECO:0000256" key="1">
    <source>
        <dbReference type="SAM" id="MobiDB-lite"/>
    </source>
</evidence>
<feature type="compositionally biased region" description="Basic and acidic residues" evidence="1">
    <location>
        <begin position="82"/>
        <end position="94"/>
    </location>
</feature>
<sequence length="982" mass="106763">MAETFSAPATAPAVPSPALTWQQQLLNESQNNNANRKKKEKRPAKSKPAPSAQKSNNKPKQESASGLTWQQELFNQAQRQGPEFDHAADTRDVETFGGNVKGTPDRRKPKGNGKGKSSEGKSPQTPHKGAVPALAYAGPTFQNSPSAASLPAPLFKGKSKLGNDDGEEARSVSAPVPQAAAAKDDTVQETAPKEAPPSGPVQQSVPASQQSVPASQHSTPVPLPPAPASQQSTPVPQQAAPASQQSASTQPPAQGPHGPQHPHQGYPHPYAMGHNPYPPPHAQAYPHMPMPMPPQGFQGYSQLPPGYAPPPGYPHFPPQGYPASPGSLLYAEESGSVALLPARADRSGDHAPLPAQWHISGRGYIEDPLVTAGASTVKVFPDTAREPIPGIDSVPTHERAFHGISFLRRYHPGIDVPSRLLTSAIMDDAQAQIAQEDDGSDLVKCTTTVLPAEEKRAYLVDTHGSVQYWDLAAQKRTHVTRLCHHADSHDAYFSLSPSSDHILAAASCFAAYTLDRRAPEPVVLMDTSYSANVLRRTKITSLHTSSLDLPDTHLYALSSTEDVQYYDKRYPNVPLCSWAHRRGYDRTLVLSHVPGIASDGYVLSSQKNRLLTVYGAQIQSDNDTKALAVYAPRSVASAVPPNAYFDSPTPPFLAELGTEGTLGLVEQTQQGALWMRYLHPGGVYADLAEPAVHWPEQVKEWSKDTEQMEDTGPFGDTEVTQLDYRTLYRAALLGWLGTAKPSEWESGTTERLSRLRQYIKRTSPGAPRTLLDDLQKDVEWHPGMSQLHTHNTLSAAAIEPPNLSKLLQDVLEQAQNQGAESLVPASLPWLDNIPKDPDALWPWLKEAFQYNHAQSSEGESCVLRAEAQAALDVLLASICIPGEKPPSDSAVNTNWCWDHHGRPKLPEAPELTLLQHSPTNDDHDTELSDTARLLLAEWPLGADPAEYVYRNPYQGLDFAPEEEEEQPTPSASQPARPTVHRF</sequence>
<dbReference type="GeneID" id="85225478"/>
<dbReference type="InterPro" id="IPR028322">
    <property type="entry name" value="PNRC-like_rgn"/>
</dbReference>
<feature type="compositionally biased region" description="Low complexity" evidence="1">
    <location>
        <begin position="228"/>
        <end position="271"/>
    </location>
</feature>
<accession>A0AAF0JA37</accession>
<organism evidence="2 3">
    <name type="scientific">Malassezia japonica</name>
    <dbReference type="NCBI Taxonomy" id="223818"/>
    <lineage>
        <taxon>Eukaryota</taxon>
        <taxon>Fungi</taxon>
        <taxon>Dikarya</taxon>
        <taxon>Basidiomycota</taxon>
        <taxon>Ustilaginomycotina</taxon>
        <taxon>Malasseziomycetes</taxon>
        <taxon>Malasseziales</taxon>
        <taxon>Malasseziaceae</taxon>
        <taxon>Malassezia</taxon>
    </lineage>
</organism>